<feature type="transmembrane region" description="Helical" evidence="1">
    <location>
        <begin position="170"/>
        <end position="192"/>
    </location>
</feature>
<feature type="domain" description="EAL" evidence="2">
    <location>
        <begin position="483"/>
        <end position="720"/>
    </location>
</feature>
<keyword evidence="1" id="KW-1133">Transmembrane helix</keyword>
<keyword evidence="1" id="KW-0472">Membrane</keyword>
<dbReference type="InterPro" id="IPR050706">
    <property type="entry name" value="Cyclic-di-GMP_PDE-like"/>
</dbReference>
<dbReference type="CDD" id="cd01948">
    <property type="entry name" value="EAL"/>
    <property type="match status" value="1"/>
</dbReference>
<dbReference type="AlphaFoldDB" id="A0A4V1G7G1"/>
<evidence type="ECO:0000313" key="4">
    <source>
        <dbReference type="Proteomes" id="UP000302163"/>
    </source>
</evidence>
<dbReference type="RefSeq" id="WP_138095410.1">
    <property type="nucleotide sequence ID" value="NZ_CP040428.1"/>
</dbReference>
<dbReference type="Pfam" id="PF00563">
    <property type="entry name" value="EAL"/>
    <property type="match status" value="1"/>
</dbReference>
<dbReference type="InterPro" id="IPR001633">
    <property type="entry name" value="EAL_dom"/>
</dbReference>
<dbReference type="SMART" id="SM00052">
    <property type="entry name" value="EAL"/>
    <property type="match status" value="1"/>
</dbReference>
<dbReference type="GO" id="GO:0071111">
    <property type="term" value="F:cyclic-guanylate-specific phosphodiesterase activity"/>
    <property type="evidence" value="ECO:0007669"/>
    <property type="project" value="InterPro"/>
</dbReference>
<dbReference type="Gene3D" id="3.20.20.450">
    <property type="entry name" value="EAL domain"/>
    <property type="match status" value="1"/>
</dbReference>
<dbReference type="PROSITE" id="PS50883">
    <property type="entry name" value="EAL"/>
    <property type="match status" value="1"/>
</dbReference>
<evidence type="ECO:0000256" key="1">
    <source>
        <dbReference type="SAM" id="Phobius"/>
    </source>
</evidence>
<accession>A0A4V1G7G1</accession>
<evidence type="ECO:0000259" key="2">
    <source>
        <dbReference type="PROSITE" id="PS50883"/>
    </source>
</evidence>
<feature type="transmembrane region" description="Helical" evidence="1">
    <location>
        <begin position="262"/>
        <end position="280"/>
    </location>
</feature>
<dbReference type="EMBL" id="CP040428">
    <property type="protein sequence ID" value="QCT19527.1"/>
    <property type="molecule type" value="Genomic_DNA"/>
</dbReference>
<feature type="transmembrane region" description="Helical" evidence="1">
    <location>
        <begin position="12"/>
        <end position="31"/>
    </location>
</feature>
<dbReference type="PANTHER" id="PTHR33121">
    <property type="entry name" value="CYCLIC DI-GMP PHOSPHODIESTERASE PDEF"/>
    <property type="match status" value="1"/>
</dbReference>
<protein>
    <submittedName>
        <fullName evidence="3">EAL domain-containing protein</fullName>
    </submittedName>
</protein>
<dbReference type="SUPFAM" id="SSF141868">
    <property type="entry name" value="EAL domain-like"/>
    <property type="match status" value="1"/>
</dbReference>
<feature type="transmembrane region" description="Helical" evidence="1">
    <location>
        <begin position="286"/>
        <end position="307"/>
    </location>
</feature>
<feature type="transmembrane region" description="Helical" evidence="1">
    <location>
        <begin position="126"/>
        <end position="150"/>
    </location>
</feature>
<dbReference type="KEGG" id="izh:FEM41_07610"/>
<dbReference type="OrthoDB" id="5900110at2"/>
<feature type="transmembrane region" description="Helical" evidence="1">
    <location>
        <begin position="43"/>
        <end position="65"/>
    </location>
</feature>
<sequence length="720" mass="82363">MMRLKGYSGTVPRLLALTLINMLAIYLLRAISPTVSVDGWQIYMLYLPYSWVITQIILLGETALLPLMVAYSASSWIQYQDVKPFAAMLLSFCILLPSAVAVLLLHWRLGRRWNAGFLRFNTIKRVVLFCFICPLLSRGLMCLSGMIFPIPPALAPYFYVKGVAFNLVSYQYLVLALVVMNPFFYNLQRFLFSDGRRFSVKRLWNSENHNQRDIRWAALCLASILLFWQAEVSGAFVGYLMPFVFLLFIYGVLHQNPRLTEILWSIAIYVMMASNQVFFSMYSDDSVLACLMSMIIVFAIALHYLAVNRRKYEQQMNQTQLYSRIDPLTRLPNMRALENSVAETGGTCICRIAFSNIAVFEKYYGTAVVTWVKGILSQSIYEEFGCDIQVYDITGNQLICLVNGEHEPRIHELYSLLSSLSILWKGDKLDIDYRLSWGDIDGQTPLIPFVERLAWFSEVNKVVKAPHCINSSMRNLDDEMAQSIQMIKSVKAAIENRDIEIYAQPITSRERVVYHELLSRLRIGGQIIMPDVFLPVIREFDYACEFDSAVFEKSMSMLDDHVGDTVSINIMPATLFHEGVAGHFIDLMARYGISAERVILEITEEQGILSSENAMNNISRLVEHGVKIAIDDFGTGQSNYERMRNITAQILKIDGVFVKDILINKVDQMIVESICKIARAREMTVVAEYVENEEQQRMLFEMGVDHCQGFYIGKPYNYSN</sequence>
<gene>
    <name evidence="3" type="ORF">FEM41_07610</name>
</gene>
<dbReference type="PANTHER" id="PTHR33121:SF74">
    <property type="entry name" value="CYCLIC DI-GMP PHOSPHODIESTERASE PDEA-RELATED"/>
    <property type="match status" value="1"/>
</dbReference>
<dbReference type="InterPro" id="IPR035919">
    <property type="entry name" value="EAL_sf"/>
</dbReference>
<feature type="transmembrane region" description="Helical" evidence="1">
    <location>
        <begin position="85"/>
        <end position="105"/>
    </location>
</feature>
<dbReference type="Proteomes" id="UP000302163">
    <property type="component" value="Chromosome"/>
</dbReference>
<name>A0A4V1G7G1_9ENTR</name>
<keyword evidence="1" id="KW-0812">Transmembrane</keyword>
<reference evidence="3 4" key="1">
    <citation type="submission" date="2019-05" db="EMBL/GenBank/DDBJ databases">
        <title>Complete genome sequence of Izhakiella calystegiae KSNA2, an endophyte isolated from beach morning glory (Calystegia soldanella).</title>
        <authorList>
            <person name="Jiang L."/>
            <person name="Jeong J.C."/>
            <person name="Kim C.Y."/>
            <person name="Kim D.H."/>
            <person name="Kim S.W."/>
            <person name="Lee j."/>
        </authorList>
    </citation>
    <scope>NUCLEOTIDE SEQUENCE [LARGE SCALE GENOMIC DNA]</scope>
    <source>
        <strain evidence="3 4">KSNA2</strain>
    </source>
</reference>
<evidence type="ECO:0000313" key="3">
    <source>
        <dbReference type="EMBL" id="QCT19527.1"/>
    </source>
</evidence>
<organism evidence="3 4">
    <name type="scientific">Jejubacter calystegiae</name>
    <dbReference type="NCBI Taxonomy" id="2579935"/>
    <lineage>
        <taxon>Bacteria</taxon>
        <taxon>Pseudomonadati</taxon>
        <taxon>Pseudomonadota</taxon>
        <taxon>Gammaproteobacteria</taxon>
        <taxon>Enterobacterales</taxon>
        <taxon>Enterobacteriaceae</taxon>
        <taxon>Jejubacter</taxon>
    </lineage>
</organism>
<keyword evidence="4" id="KW-1185">Reference proteome</keyword>
<proteinExistence type="predicted"/>
<feature type="transmembrane region" description="Helical" evidence="1">
    <location>
        <begin position="236"/>
        <end position="253"/>
    </location>
</feature>